<evidence type="ECO:0000313" key="2">
    <source>
        <dbReference type="EMBL" id="KAJ3831591.1"/>
    </source>
</evidence>
<evidence type="ECO:0000313" key="3">
    <source>
        <dbReference type="Proteomes" id="UP001163846"/>
    </source>
</evidence>
<dbReference type="EMBL" id="MU807358">
    <property type="protein sequence ID" value="KAJ3831591.1"/>
    <property type="molecule type" value="Genomic_DNA"/>
</dbReference>
<keyword evidence="3" id="KW-1185">Reference proteome</keyword>
<gene>
    <name evidence="2" type="ORF">F5878DRAFT_549340</name>
</gene>
<protein>
    <submittedName>
        <fullName evidence="2">Uncharacterized protein</fullName>
    </submittedName>
</protein>
<proteinExistence type="predicted"/>
<evidence type="ECO:0000256" key="1">
    <source>
        <dbReference type="SAM" id="MobiDB-lite"/>
    </source>
</evidence>
<reference evidence="2" key="1">
    <citation type="submission" date="2022-08" db="EMBL/GenBank/DDBJ databases">
        <authorList>
            <consortium name="DOE Joint Genome Institute"/>
            <person name="Min B."/>
            <person name="Riley R."/>
            <person name="Sierra-Patev S."/>
            <person name="Naranjo-Ortiz M."/>
            <person name="Looney B."/>
            <person name="Konkel Z."/>
            <person name="Slot J.C."/>
            <person name="Sakamoto Y."/>
            <person name="Steenwyk J.L."/>
            <person name="Rokas A."/>
            <person name="Carro J."/>
            <person name="Camarero S."/>
            <person name="Ferreira P."/>
            <person name="Molpeceres G."/>
            <person name="Ruiz-Duenas F.J."/>
            <person name="Serrano A."/>
            <person name="Henrissat B."/>
            <person name="Drula E."/>
            <person name="Hughes K.W."/>
            <person name="Mata J.L."/>
            <person name="Ishikawa N.K."/>
            <person name="Vargas-Isla R."/>
            <person name="Ushijima S."/>
            <person name="Smith C.A."/>
            <person name="Ahrendt S."/>
            <person name="Andreopoulos W."/>
            <person name="He G."/>
            <person name="Labutti K."/>
            <person name="Lipzen A."/>
            <person name="Ng V."/>
            <person name="Sandor L."/>
            <person name="Barry K."/>
            <person name="Martinez A.T."/>
            <person name="Xiao Y."/>
            <person name="Gibbons J.G."/>
            <person name="Terashima K."/>
            <person name="Hibbett D.S."/>
            <person name="Grigoriev I.V."/>
        </authorList>
    </citation>
    <scope>NUCLEOTIDE SEQUENCE</scope>
    <source>
        <strain evidence="2">TFB9207</strain>
    </source>
</reference>
<organism evidence="2 3">
    <name type="scientific">Lentinula raphanica</name>
    <dbReference type="NCBI Taxonomy" id="153919"/>
    <lineage>
        <taxon>Eukaryota</taxon>
        <taxon>Fungi</taxon>
        <taxon>Dikarya</taxon>
        <taxon>Basidiomycota</taxon>
        <taxon>Agaricomycotina</taxon>
        <taxon>Agaricomycetes</taxon>
        <taxon>Agaricomycetidae</taxon>
        <taxon>Agaricales</taxon>
        <taxon>Marasmiineae</taxon>
        <taxon>Omphalotaceae</taxon>
        <taxon>Lentinula</taxon>
    </lineage>
</organism>
<dbReference type="Proteomes" id="UP001163846">
    <property type="component" value="Unassembled WGS sequence"/>
</dbReference>
<feature type="compositionally biased region" description="Basic and acidic residues" evidence="1">
    <location>
        <begin position="678"/>
        <end position="692"/>
    </location>
</feature>
<name>A0AA38NW05_9AGAR</name>
<accession>A0AA38NW05</accession>
<feature type="compositionally biased region" description="Basic and acidic residues" evidence="1">
    <location>
        <begin position="699"/>
        <end position="716"/>
    </location>
</feature>
<feature type="region of interest" description="Disordered" evidence="1">
    <location>
        <begin position="678"/>
        <end position="719"/>
    </location>
</feature>
<comment type="caution">
    <text evidence="2">The sequence shown here is derived from an EMBL/GenBank/DDBJ whole genome shotgun (WGS) entry which is preliminary data.</text>
</comment>
<dbReference type="AlphaFoldDB" id="A0AA38NW05"/>
<sequence length="731" mass="82855">MTQQLRRRGRGGAYSNKARELAREMTAAGCSREKVGRLIQLIGRTFGIDIKGMSRRTVSRVIIEGWVASKVQLAHEIKNSEGVTISQDSTSHRKQNYEAHHIIPKVPDYDELKQLQDSGDKAKLIYKPRARFVSLDATLDHSSQGSIDSWKVINNKLSELFNRSPFARRLNQKFTIRDFLLALKGMCGDHANNEKATAHEIQNLKKEASIEHLGEKKINEKSPAEIVFYLAAWNAKKLEEVGGIDAWNCLSPREQAVKDSSIAQRLITELGQAEYDSLGVDERREIDLFIWSGCCMHKDLNSFKGGNSEMMGEWERLGVDRPVLLANKGNAAILQRVLDPGANFGKLTEDQQRAFLESTRGGVKAMDLMGALLNNKDDKKGQGDIHVNYFKKHLGKDHPRFPPTNNTRFSSHGLAAAEVIKYLSLYRKFINEDIPYSKTHPTRTNLEVNIARALSDDATITELCAMVVYMNTISQPYLRVVRGEDVNALDLGPLHAEVKSHINKILDEPSMLFDASETLCLDGKDWEDPDAMKAVRELSPRLPHFQNITLAFIRGSLATWERFSSEFAPGGLIDEATPAEKLLAWRPATNDINEGILGYYRVTMRGKPSLTLHQFNAMAMYERNDTLSFMNALFEEEDYQFIRKVAREIDSSGLEAKRREAQVQFRRQLVEINLKKEEARKQKAREQQERMKSIPLIRDISELDGPPRRELDEKGSGKWTGYNLDLQLDAL</sequence>